<reference evidence="1 2" key="1">
    <citation type="journal article" date="2023" name="ACS Omega">
        <title>Identification of the Neoaspergillic Acid Biosynthesis Gene Cluster by Establishing an In Vitro CRISPR-Ribonucleoprotein Genetic System in Aspergillus melleus.</title>
        <authorList>
            <person name="Yuan B."/>
            <person name="Grau M.F."/>
            <person name="Murata R.M."/>
            <person name="Torok T."/>
            <person name="Venkateswaran K."/>
            <person name="Stajich J.E."/>
            <person name="Wang C.C.C."/>
        </authorList>
    </citation>
    <scope>NUCLEOTIDE SEQUENCE [LARGE SCALE GENOMIC DNA]</scope>
    <source>
        <strain evidence="1 2">IMV 1140</strain>
    </source>
</reference>
<keyword evidence="2" id="KW-1185">Reference proteome</keyword>
<evidence type="ECO:0000313" key="1">
    <source>
        <dbReference type="EMBL" id="KAK1144059.1"/>
    </source>
</evidence>
<sequence>MDLDGPALAPPKGVKPNFDNPPNQNGMAQAILAVCAAVATVCLFLRAYARVYLLRKVQVEEILAICAFGCFWGAIWATFAMVKTPGYFVHQWNIRLRDTDDVNYRSHQYVLVFGVCYSIVLPTLKIAILVEWCRMFAPRGRQSEGYFWWGCAIVIFVQITSGIAIVIALNTQCIPHKAIYNLAIQGKCFDLYKLEVSSATIQLASDIAIMLLPQRVIWTLKMTWRKRMGVSVIFGLGLLACVSAAFRLAVTIQHSEALDSIYHLAPLVFWATAEMSCGFFIVCLPCIPKILKETGVSRNIKRAFGMKISGTNSKGIEHYGASGRSTDHAKGASVSNTYYKIDEDGVPLGALKGSESTEHLNAGITRTTRITVTQDPRTVSDDGSRGILYP</sequence>
<evidence type="ECO:0000313" key="2">
    <source>
        <dbReference type="Proteomes" id="UP001177260"/>
    </source>
</evidence>
<dbReference type="Proteomes" id="UP001177260">
    <property type="component" value="Unassembled WGS sequence"/>
</dbReference>
<accession>A0ACC3B166</accession>
<comment type="caution">
    <text evidence="1">The sequence shown here is derived from an EMBL/GenBank/DDBJ whole genome shotgun (WGS) entry which is preliminary data.</text>
</comment>
<name>A0ACC3B166_9EURO</name>
<organism evidence="1 2">
    <name type="scientific">Aspergillus melleus</name>
    <dbReference type="NCBI Taxonomy" id="138277"/>
    <lineage>
        <taxon>Eukaryota</taxon>
        <taxon>Fungi</taxon>
        <taxon>Dikarya</taxon>
        <taxon>Ascomycota</taxon>
        <taxon>Pezizomycotina</taxon>
        <taxon>Eurotiomycetes</taxon>
        <taxon>Eurotiomycetidae</taxon>
        <taxon>Eurotiales</taxon>
        <taxon>Aspergillaceae</taxon>
        <taxon>Aspergillus</taxon>
        <taxon>Aspergillus subgen. Circumdati</taxon>
    </lineage>
</organism>
<protein>
    <submittedName>
        <fullName evidence="1">Uncharacterized protein</fullName>
    </submittedName>
</protein>
<proteinExistence type="predicted"/>
<dbReference type="EMBL" id="JAOPJF010000033">
    <property type="protein sequence ID" value="KAK1144059.1"/>
    <property type="molecule type" value="Genomic_DNA"/>
</dbReference>
<gene>
    <name evidence="1" type="ORF">N8T08_005721</name>
</gene>